<organism evidence="2 3">
    <name type="scientific">Mugilogobius chulae</name>
    <name type="common">yellowstripe goby</name>
    <dbReference type="NCBI Taxonomy" id="88201"/>
    <lineage>
        <taxon>Eukaryota</taxon>
        <taxon>Metazoa</taxon>
        <taxon>Chordata</taxon>
        <taxon>Craniata</taxon>
        <taxon>Vertebrata</taxon>
        <taxon>Euteleostomi</taxon>
        <taxon>Actinopterygii</taxon>
        <taxon>Neopterygii</taxon>
        <taxon>Teleostei</taxon>
        <taxon>Neoteleostei</taxon>
        <taxon>Acanthomorphata</taxon>
        <taxon>Gobiaria</taxon>
        <taxon>Gobiiformes</taxon>
        <taxon>Gobioidei</taxon>
        <taxon>Gobiidae</taxon>
        <taxon>Gobionellinae</taxon>
        <taxon>Mugilogobius</taxon>
    </lineage>
</organism>
<comment type="caution">
    <text evidence="2">The sequence shown here is derived from an EMBL/GenBank/DDBJ whole genome shotgun (WGS) entry which is preliminary data.</text>
</comment>
<evidence type="ECO:0000256" key="1">
    <source>
        <dbReference type="SAM" id="SignalP"/>
    </source>
</evidence>
<accession>A0AAW0PAY7</accession>
<dbReference type="AlphaFoldDB" id="A0AAW0PAY7"/>
<evidence type="ECO:0000313" key="3">
    <source>
        <dbReference type="Proteomes" id="UP001460270"/>
    </source>
</evidence>
<dbReference type="Proteomes" id="UP001460270">
    <property type="component" value="Unassembled WGS sequence"/>
</dbReference>
<feature type="signal peptide" evidence="1">
    <location>
        <begin position="1"/>
        <end position="23"/>
    </location>
</feature>
<dbReference type="EMBL" id="JBBPFD010000006">
    <property type="protein sequence ID" value="KAK7922261.1"/>
    <property type="molecule type" value="Genomic_DNA"/>
</dbReference>
<feature type="chain" id="PRO_5043956863" evidence="1">
    <location>
        <begin position="24"/>
        <end position="425"/>
    </location>
</feature>
<keyword evidence="1" id="KW-0732">Signal</keyword>
<keyword evidence="3" id="KW-1185">Reference proteome</keyword>
<sequence>MLVHTIISLVVAIIILQNQNTRSLYLTDLYQESLPHRPVPGVLYLTDLYQESLPHRPVPGVSTSQTCTRSLYLTDLYQESLPHRPVPGVLYLTDLYQESTSQTCTRSLYFTDLYQESTSQTCTRSPLPHRPVPESLLHRPAALVSMPGPRIPPNLDLRSHLLRSWTSLTVPLQPLFNWLPSSVRKFVYLKVMFGSTDLKFYYIWTWIPLSLCSPPAHNHRLLGSLPHTAHNHRLLGSLPSHSTQPQAPGFSSLTQHTTTGSWVLFPHTGAHTAHDSDIQMASVAHSLSLCSRLCSHKSALTLHLDNHSGLPVFSLSSVTLVYLCSLCHSGLPVFSLSSVTLVWPLRLCVINTNVLKTTPLRRIHPGLLYDPSFPFSTPRFVVANIWTVSSSRFDVCLRRGCARYPRSRRLIEALLKRARSDARQD</sequence>
<proteinExistence type="predicted"/>
<gene>
    <name evidence="2" type="ORF">WMY93_009163</name>
</gene>
<protein>
    <submittedName>
        <fullName evidence="2">Uncharacterized protein</fullName>
    </submittedName>
</protein>
<name>A0AAW0PAY7_9GOBI</name>
<evidence type="ECO:0000313" key="2">
    <source>
        <dbReference type="EMBL" id="KAK7922261.1"/>
    </source>
</evidence>
<reference evidence="3" key="1">
    <citation type="submission" date="2024-04" db="EMBL/GenBank/DDBJ databases">
        <title>Salinicola lusitanus LLJ914,a marine bacterium isolated from the Okinawa Trough.</title>
        <authorList>
            <person name="Li J."/>
        </authorList>
    </citation>
    <scope>NUCLEOTIDE SEQUENCE [LARGE SCALE GENOMIC DNA]</scope>
</reference>